<dbReference type="PANTHER" id="PTHR10174">
    <property type="entry name" value="ALPHA-TOCOPHEROL TRANSFER PROTEIN-RELATED"/>
    <property type="match status" value="1"/>
</dbReference>
<accession>A0AA38IBM2</accession>
<dbReference type="SUPFAM" id="SSF52087">
    <property type="entry name" value="CRAL/TRIO domain"/>
    <property type="match status" value="1"/>
</dbReference>
<dbReference type="GO" id="GO:1902936">
    <property type="term" value="F:phosphatidylinositol bisphosphate binding"/>
    <property type="evidence" value="ECO:0007669"/>
    <property type="project" value="TreeGrafter"/>
</dbReference>
<comment type="caution">
    <text evidence="2">The sequence shown here is derived from an EMBL/GenBank/DDBJ whole genome shotgun (WGS) entry which is preliminary data.</text>
</comment>
<dbReference type="EMBL" id="JALNTZ010000005">
    <property type="protein sequence ID" value="KAJ3652518.1"/>
    <property type="molecule type" value="Genomic_DNA"/>
</dbReference>
<evidence type="ECO:0000313" key="2">
    <source>
        <dbReference type="EMBL" id="KAJ3652518.1"/>
    </source>
</evidence>
<dbReference type="AlphaFoldDB" id="A0AA38IBM2"/>
<reference evidence="2" key="1">
    <citation type="journal article" date="2023" name="G3 (Bethesda)">
        <title>Whole genome assemblies of Zophobas morio and Tenebrio molitor.</title>
        <authorList>
            <person name="Kaur S."/>
            <person name="Stinson S.A."/>
            <person name="diCenzo G.C."/>
        </authorList>
    </citation>
    <scope>NUCLEOTIDE SEQUENCE</scope>
    <source>
        <strain evidence="2">QUZm001</strain>
    </source>
</reference>
<protein>
    <recommendedName>
        <fullName evidence="1">CRAL-TRIO domain-containing protein</fullName>
    </recommendedName>
</protein>
<dbReference type="Pfam" id="PF00650">
    <property type="entry name" value="CRAL_TRIO"/>
    <property type="match status" value="1"/>
</dbReference>
<dbReference type="Proteomes" id="UP001168821">
    <property type="component" value="Unassembled WGS sequence"/>
</dbReference>
<evidence type="ECO:0000313" key="3">
    <source>
        <dbReference type="Proteomes" id="UP001168821"/>
    </source>
</evidence>
<dbReference type="GO" id="GO:0016020">
    <property type="term" value="C:membrane"/>
    <property type="evidence" value="ECO:0007669"/>
    <property type="project" value="TreeGrafter"/>
</dbReference>
<sequence length="280" mass="32157">MSLPFRFTPKSIIADGRTTQSHIDTIKNWLNATTLPQLQEEFITLFLISCNNDIDATKGTIEGYFKIKKGAPQIFDNCNLDSEELKNIQKVIGIYVAPTRMDNNTAVICAKMMDTNYRHCDIVSAMKLAVMHAHFMQIDDPPNELVIIFDMEGIGFMHLTCLRMSSVISYLKYVQDGVPLKIRDVHILNCNYVFDRAIDLFKMFIKSELMKIVRSYPPGMNMETFRKEWVPSSCLPKEYGGDLPEFDSLISVTAKQLKTMQPFFDEEEKLRNGHNSLFIK</sequence>
<dbReference type="InterPro" id="IPR001251">
    <property type="entry name" value="CRAL-TRIO_dom"/>
</dbReference>
<feature type="domain" description="CRAL-TRIO" evidence="1">
    <location>
        <begin position="142"/>
        <end position="247"/>
    </location>
</feature>
<dbReference type="InterPro" id="IPR036865">
    <property type="entry name" value="CRAL-TRIO_dom_sf"/>
</dbReference>
<dbReference type="PANTHER" id="PTHR10174:SF213">
    <property type="entry name" value="CRAL-TRIO DOMAIN-CONTAINING PROTEIN"/>
    <property type="match status" value="1"/>
</dbReference>
<name>A0AA38IBM2_9CUCU</name>
<dbReference type="PROSITE" id="PS50191">
    <property type="entry name" value="CRAL_TRIO"/>
    <property type="match status" value="1"/>
</dbReference>
<dbReference type="CDD" id="cd00170">
    <property type="entry name" value="SEC14"/>
    <property type="match status" value="1"/>
</dbReference>
<keyword evidence="3" id="KW-1185">Reference proteome</keyword>
<organism evidence="2 3">
    <name type="scientific">Zophobas morio</name>
    <dbReference type="NCBI Taxonomy" id="2755281"/>
    <lineage>
        <taxon>Eukaryota</taxon>
        <taxon>Metazoa</taxon>
        <taxon>Ecdysozoa</taxon>
        <taxon>Arthropoda</taxon>
        <taxon>Hexapoda</taxon>
        <taxon>Insecta</taxon>
        <taxon>Pterygota</taxon>
        <taxon>Neoptera</taxon>
        <taxon>Endopterygota</taxon>
        <taxon>Coleoptera</taxon>
        <taxon>Polyphaga</taxon>
        <taxon>Cucujiformia</taxon>
        <taxon>Tenebrionidae</taxon>
        <taxon>Zophobas</taxon>
    </lineage>
</organism>
<dbReference type="Gene3D" id="3.40.525.10">
    <property type="entry name" value="CRAL-TRIO lipid binding domain"/>
    <property type="match status" value="1"/>
</dbReference>
<evidence type="ECO:0000259" key="1">
    <source>
        <dbReference type="PROSITE" id="PS50191"/>
    </source>
</evidence>
<gene>
    <name evidence="2" type="ORF">Zmor_018474</name>
</gene>
<proteinExistence type="predicted"/>